<protein>
    <submittedName>
        <fullName evidence="2">Uncharacterized protein</fullName>
    </submittedName>
</protein>
<accession>A0A9N7V2K5</accession>
<evidence type="ECO:0000313" key="3">
    <source>
        <dbReference type="Proteomes" id="UP001153269"/>
    </source>
</evidence>
<feature type="transmembrane region" description="Helical" evidence="1">
    <location>
        <begin position="61"/>
        <end position="80"/>
    </location>
</feature>
<proteinExistence type="predicted"/>
<sequence length="132" mass="14184">MCVKRRRRRRRRMGMKGAVARGRGRQREVAGGETDAPALLVMLAVSGLPACDRRGRRTSRLSSAICSVLSALSSLCPVLLPPRGLIPLLFPFNKKLLPPPSSSSSSSPCSQPVLCDLFSVRAEFPLRPGGSA</sequence>
<dbReference type="AlphaFoldDB" id="A0A9N7V2K5"/>
<reference evidence="2" key="1">
    <citation type="submission" date="2020-03" db="EMBL/GenBank/DDBJ databases">
        <authorList>
            <person name="Weist P."/>
        </authorList>
    </citation>
    <scope>NUCLEOTIDE SEQUENCE</scope>
</reference>
<gene>
    <name evidence="2" type="ORF">PLEPLA_LOCUS32006</name>
</gene>
<dbReference type="EMBL" id="CADEAL010003334">
    <property type="protein sequence ID" value="CAB1444290.1"/>
    <property type="molecule type" value="Genomic_DNA"/>
</dbReference>
<dbReference type="Proteomes" id="UP001153269">
    <property type="component" value="Unassembled WGS sequence"/>
</dbReference>
<organism evidence="2 3">
    <name type="scientific">Pleuronectes platessa</name>
    <name type="common">European plaice</name>
    <dbReference type="NCBI Taxonomy" id="8262"/>
    <lineage>
        <taxon>Eukaryota</taxon>
        <taxon>Metazoa</taxon>
        <taxon>Chordata</taxon>
        <taxon>Craniata</taxon>
        <taxon>Vertebrata</taxon>
        <taxon>Euteleostomi</taxon>
        <taxon>Actinopterygii</taxon>
        <taxon>Neopterygii</taxon>
        <taxon>Teleostei</taxon>
        <taxon>Neoteleostei</taxon>
        <taxon>Acanthomorphata</taxon>
        <taxon>Carangaria</taxon>
        <taxon>Pleuronectiformes</taxon>
        <taxon>Pleuronectoidei</taxon>
        <taxon>Pleuronectidae</taxon>
        <taxon>Pleuronectes</taxon>
    </lineage>
</organism>
<keyword evidence="1" id="KW-0812">Transmembrane</keyword>
<evidence type="ECO:0000313" key="2">
    <source>
        <dbReference type="EMBL" id="CAB1444290.1"/>
    </source>
</evidence>
<keyword evidence="1" id="KW-1133">Transmembrane helix</keyword>
<keyword evidence="1" id="KW-0472">Membrane</keyword>
<evidence type="ECO:0000256" key="1">
    <source>
        <dbReference type="SAM" id="Phobius"/>
    </source>
</evidence>
<comment type="caution">
    <text evidence="2">The sequence shown here is derived from an EMBL/GenBank/DDBJ whole genome shotgun (WGS) entry which is preliminary data.</text>
</comment>
<name>A0A9N7V2K5_PLEPL</name>
<keyword evidence="3" id="KW-1185">Reference proteome</keyword>